<organism evidence="2 3">
    <name type="scientific">Deinococcus multiflagellatus</name>
    <dbReference type="NCBI Taxonomy" id="1656887"/>
    <lineage>
        <taxon>Bacteria</taxon>
        <taxon>Thermotogati</taxon>
        <taxon>Deinococcota</taxon>
        <taxon>Deinococci</taxon>
        <taxon>Deinococcales</taxon>
        <taxon>Deinococcaceae</taxon>
        <taxon>Deinococcus</taxon>
    </lineage>
</organism>
<dbReference type="Gene3D" id="3.60.21.10">
    <property type="match status" value="1"/>
</dbReference>
<proteinExistence type="predicted"/>
<keyword evidence="3" id="KW-1185">Reference proteome</keyword>
<evidence type="ECO:0000259" key="1">
    <source>
        <dbReference type="Pfam" id="PF00149"/>
    </source>
</evidence>
<feature type="domain" description="Calcineurin-like phosphoesterase" evidence="1">
    <location>
        <begin position="1"/>
        <end position="115"/>
    </location>
</feature>
<protein>
    <submittedName>
        <fullName evidence="2">Metallophosphoesterase family protein</fullName>
    </submittedName>
</protein>
<dbReference type="InterPro" id="IPR050126">
    <property type="entry name" value="Ap4A_hydrolase"/>
</dbReference>
<dbReference type="EMBL" id="JBHSWB010000001">
    <property type="protein sequence ID" value="MFC6661837.1"/>
    <property type="molecule type" value="Genomic_DNA"/>
</dbReference>
<accession>A0ABW1ZQT1</accession>
<sequence>MRLAVLSDVHGNAFALEAVLADLHAAAPDLTVNLGDTVWGGANPALAWALQQEFVPPTVRGNTDELVAGRWPERDPEQAAWVRAQLPADVPERLGALPTTAQVGDGEVLLAHGHPQDPWRALLFEGAPEAPACGPARRCWRNWPAGRPCAWCWWATPTARRWWPKGA</sequence>
<dbReference type="Pfam" id="PF00149">
    <property type="entry name" value="Metallophos"/>
    <property type="match status" value="1"/>
</dbReference>
<evidence type="ECO:0000313" key="2">
    <source>
        <dbReference type="EMBL" id="MFC6661837.1"/>
    </source>
</evidence>
<dbReference type="PANTHER" id="PTHR42850">
    <property type="entry name" value="METALLOPHOSPHOESTERASE"/>
    <property type="match status" value="1"/>
</dbReference>
<dbReference type="PANTHER" id="PTHR42850:SF2">
    <property type="entry name" value="BLL5683 PROTEIN"/>
    <property type="match status" value="1"/>
</dbReference>
<evidence type="ECO:0000313" key="3">
    <source>
        <dbReference type="Proteomes" id="UP001596317"/>
    </source>
</evidence>
<dbReference type="RefSeq" id="WP_380057536.1">
    <property type="nucleotide sequence ID" value="NZ_JBHSWB010000001.1"/>
</dbReference>
<dbReference type="InterPro" id="IPR004843">
    <property type="entry name" value="Calcineurin-like_PHP"/>
</dbReference>
<gene>
    <name evidence="2" type="ORF">ACFP90_16990</name>
</gene>
<dbReference type="SUPFAM" id="SSF56300">
    <property type="entry name" value="Metallo-dependent phosphatases"/>
    <property type="match status" value="1"/>
</dbReference>
<dbReference type="InterPro" id="IPR029052">
    <property type="entry name" value="Metallo-depent_PP-like"/>
</dbReference>
<dbReference type="CDD" id="cd00838">
    <property type="entry name" value="MPP_superfamily"/>
    <property type="match status" value="1"/>
</dbReference>
<name>A0ABW1ZQT1_9DEIO</name>
<dbReference type="Proteomes" id="UP001596317">
    <property type="component" value="Unassembled WGS sequence"/>
</dbReference>
<reference evidence="3" key="1">
    <citation type="journal article" date="2019" name="Int. J. Syst. Evol. Microbiol.">
        <title>The Global Catalogue of Microorganisms (GCM) 10K type strain sequencing project: providing services to taxonomists for standard genome sequencing and annotation.</title>
        <authorList>
            <consortium name="The Broad Institute Genomics Platform"/>
            <consortium name="The Broad Institute Genome Sequencing Center for Infectious Disease"/>
            <person name="Wu L."/>
            <person name="Ma J."/>
        </authorList>
    </citation>
    <scope>NUCLEOTIDE SEQUENCE [LARGE SCALE GENOMIC DNA]</scope>
    <source>
        <strain evidence="3">CCUG 63830</strain>
    </source>
</reference>
<comment type="caution">
    <text evidence="2">The sequence shown here is derived from an EMBL/GenBank/DDBJ whole genome shotgun (WGS) entry which is preliminary data.</text>
</comment>